<dbReference type="AlphaFoldDB" id="A0A934UZI7"/>
<keyword evidence="2" id="KW-0472">Membrane</keyword>
<dbReference type="EMBL" id="NRRE01000017">
    <property type="protein sequence ID" value="MBK1696449.1"/>
    <property type="molecule type" value="Genomic_DNA"/>
</dbReference>
<dbReference type="Gene3D" id="3.30.70.1070">
    <property type="entry name" value="Sporulation related repeat"/>
    <property type="match status" value="1"/>
</dbReference>
<name>A0A934UZI7_9PROT</name>
<reference evidence="4" key="1">
    <citation type="submission" date="2017-08" db="EMBL/GenBank/DDBJ databases">
        <authorList>
            <person name="Imhoff J.F."/>
            <person name="Rahn T."/>
            <person name="Kuenzel S."/>
            <person name="Neulinger S.C."/>
        </authorList>
    </citation>
    <scope>NUCLEOTIDE SEQUENCE</scope>
    <source>
        <strain evidence="4">DSM 9154</strain>
    </source>
</reference>
<keyword evidence="5" id="KW-1185">Reference proteome</keyword>
<feature type="transmembrane region" description="Helical" evidence="2">
    <location>
        <begin position="28"/>
        <end position="50"/>
    </location>
</feature>
<sequence>MERLRMRAQRQSGADRHTHARRLSADHALLASAWLLVLACCGGIVGWLAYADAPPHPPVITATLHTGDLPAPSPPKADLVDEEVSPWTLHLAAQDILTSSPDGPEATNDADAEPETPADTAEISTPPISDLQVAARTDDAQGTDAANSSSAPPLPPAVPQSDAPRVIETTEAGRYSVQVGAFREIENAIARAQQLSQAGYDVRIVHAFATRSRLYMVRLGQFDARPAAMAYARQLAQDVKVETWPVRN</sequence>
<protein>
    <submittedName>
        <fullName evidence="4">SPOR domain-containing protein</fullName>
    </submittedName>
</protein>
<comment type="caution">
    <text evidence="4">The sequence shown here is derived from an EMBL/GenBank/DDBJ whole genome shotgun (WGS) entry which is preliminary data.</text>
</comment>
<feature type="region of interest" description="Disordered" evidence="1">
    <location>
        <begin position="98"/>
        <end position="161"/>
    </location>
</feature>
<feature type="domain" description="SPOR" evidence="3">
    <location>
        <begin position="169"/>
        <end position="248"/>
    </location>
</feature>
<keyword evidence="2" id="KW-0812">Transmembrane</keyword>
<evidence type="ECO:0000256" key="2">
    <source>
        <dbReference type="SAM" id="Phobius"/>
    </source>
</evidence>
<dbReference type="InterPro" id="IPR007730">
    <property type="entry name" value="SPOR-like_dom"/>
</dbReference>
<dbReference type="Pfam" id="PF05036">
    <property type="entry name" value="SPOR"/>
    <property type="match status" value="1"/>
</dbReference>
<dbReference type="SUPFAM" id="SSF110997">
    <property type="entry name" value="Sporulation related repeat"/>
    <property type="match status" value="1"/>
</dbReference>
<dbReference type="InterPro" id="IPR036680">
    <property type="entry name" value="SPOR-like_sf"/>
</dbReference>
<evidence type="ECO:0000256" key="1">
    <source>
        <dbReference type="SAM" id="MobiDB-lite"/>
    </source>
</evidence>
<gene>
    <name evidence="4" type="ORF">CKO21_04230</name>
</gene>
<evidence type="ECO:0000313" key="4">
    <source>
        <dbReference type="EMBL" id="MBK1696449.1"/>
    </source>
</evidence>
<dbReference type="GO" id="GO:0042834">
    <property type="term" value="F:peptidoglycan binding"/>
    <property type="evidence" value="ECO:0007669"/>
    <property type="project" value="InterPro"/>
</dbReference>
<evidence type="ECO:0000259" key="3">
    <source>
        <dbReference type="PROSITE" id="PS51724"/>
    </source>
</evidence>
<keyword evidence="2" id="KW-1133">Transmembrane helix</keyword>
<accession>A0A934UZI7</accession>
<reference evidence="4" key="2">
    <citation type="journal article" date="2020" name="Microorganisms">
        <title>Osmotic Adaptation and Compatible Solute Biosynthesis of Phototrophic Bacteria as Revealed from Genome Analyses.</title>
        <authorList>
            <person name="Imhoff J.F."/>
            <person name="Rahn T."/>
            <person name="Kunzel S."/>
            <person name="Keller A."/>
            <person name="Neulinger S.C."/>
        </authorList>
    </citation>
    <scope>NUCLEOTIDE SEQUENCE</scope>
    <source>
        <strain evidence="4">DSM 9154</strain>
    </source>
</reference>
<dbReference type="PROSITE" id="PS51724">
    <property type="entry name" value="SPOR"/>
    <property type="match status" value="1"/>
</dbReference>
<evidence type="ECO:0000313" key="5">
    <source>
        <dbReference type="Proteomes" id="UP000778970"/>
    </source>
</evidence>
<proteinExistence type="predicted"/>
<dbReference type="Proteomes" id="UP000778970">
    <property type="component" value="Unassembled WGS sequence"/>
</dbReference>
<organism evidence="4 5">
    <name type="scientific">Rhodovibrio salinarum</name>
    <dbReference type="NCBI Taxonomy" id="1087"/>
    <lineage>
        <taxon>Bacteria</taxon>
        <taxon>Pseudomonadati</taxon>
        <taxon>Pseudomonadota</taxon>
        <taxon>Alphaproteobacteria</taxon>
        <taxon>Rhodospirillales</taxon>
        <taxon>Rhodovibrionaceae</taxon>
        <taxon>Rhodovibrio</taxon>
    </lineage>
</organism>